<dbReference type="EMBL" id="JAPEVB010000001">
    <property type="protein sequence ID" value="KAJ4397842.1"/>
    <property type="molecule type" value="Genomic_DNA"/>
</dbReference>
<dbReference type="PANTHER" id="PTHR42791:SF2">
    <property type="entry name" value="N-ACETYLTRANSFERASE DOMAIN-CONTAINING PROTEIN"/>
    <property type="match status" value="1"/>
</dbReference>
<dbReference type="Gene3D" id="3.40.630.30">
    <property type="match status" value="1"/>
</dbReference>
<dbReference type="PANTHER" id="PTHR42791">
    <property type="entry name" value="GNAT FAMILY ACETYLTRANSFERASE"/>
    <property type="match status" value="1"/>
</dbReference>
<evidence type="ECO:0000259" key="1">
    <source>
        <dbReference type="PROSITE" id="PS51186"/>
    </source>
</evidence>
<dbReference type="InterPro" id="IPR016181">
    <property type="entry name" value="Acyl_CoA_acyltransferase"/>
</dbReference>
<comment type="caution">
    <text evidence="2">The sequence shown here is derived from an EMBL/GenBank/DDBJ whole genome shotgun (WGS) entry which is preliminary data.</text>
</comment>
<dbReference type="GO" id="GO:0016747">
    <property type="term" value="F:acyltransferase activity, transferring groups other than amino-acyl groups"/>
    <property type="evidence" value="ECO:0007669"/>
    <property type="project" value="InterPro"/>
</dbReference>
<evidence type="ECO:0000313" key="2">
    <source>
        <dbReference type="EMBL" id="KAJ4397842.1"/>
    </source>
</evidence>
<proteinExistence type="predicted"/>
<dbReference type="Pfam" id="PF00583">
    <property type="entry name" value="Acetyltransf_1"/>
    <property type="match status" value="1"/>
</dbReference>
<name>A0A9W8Z756_9PEZI</name>
<dbReference type="Proteomes" id="UP001140453">
    <property type="component" value="Unassembled WGS sequence"/>
</dbReference>
<dbReference type="PROSITE" id="PS51186">
    <property type="entry name" value="GNAT"/>
    <property type="match status" value="1"/>
</dbReference>
<sequence length="171" mass="19094">MFAASIREPDEVLYIVQDADHNTVSFINLARKKAVVKMTSEELENALNKCEAAVIPGMNGPLLIEMWEKLGHMAAQVMSGRGECWMIDNFGTLQSHQGRGIASDLIRTTLKDVCEDKPVYLDTSGDEDGRAWPLYERLGFKKVGKFEIDLTRFGGQGVHTHFGMLKEPAHL</sequence>
<dbReference type="SUPFAM" id="SSF55729">
    <property type="entry name" value="Acyl-CoA N-acyltransferases (Nat)"/>
    <property type="match status" value="1"/>
</dbReference>
<dbReference type="CDD" id="cd04301">
    <property type="entry name" value="NAT_SF"/>
    <property type="match status" value="1"/>
</dbReference>
<feature type="domain" description="N-acetyltransferase" evidence="1">
    <location>
        <begin position="14"/>
        <end position="169"/>
    </location>
</feature>
<keyword evidence="3" id="KW-1185">Reference proteome</keyword>
<gene>
    <name evidence="2" type="ORF">N0V93_002079</name>
</gene>
<dbReference type="OrthoDB" id="410198at2759"/>
<accession>A0A9W8Z756</accession>
<reference evidence="2" key="1">
    <citation type="submission" date="2022-10" db="EMBL/GenBank/DDBJ databases">
        <title>Tapping the CABI collections for fungal endophytes: first genome assemblies for Collariella, Neodidymelliopsis, Ascochyta clinopodiicola, Didymella pomorum, Didymosphaeria variabile, Neocosmospora piperis and Neocucurbitaria cava.</title>
        <authorList>
            <person name="Hill R."/>
        </authorList>
    </citation>
    <scope>NUCLEOTIDE SEQUENCE</scope>
    <source>
        <strain evidence="2">IMI 355082</strain>
    </source>
</reference>
<evidence type="ECO:0000313" key="3">
    <source>
        <dbReference type="Proteomes" id="UP001140453"/>
    </source>
</evidence>
<organism evidence="2 3">
    <name type="scientific">Gnomoniopsis smithogilvyi</name>
    <dbReference type="NCBI Taxonomy" id="1191159"/>
    <lineage>
        <taxon>Eukaryota</taxon>
        <taxon>Fungi</taxon>
        <taxon>Dikarya</taxon>
        <taxon>Ascomycota</taxon>
        <taxon>Pezizomycotina</taxon>
        <taxon>Sordariomycetes</taxon>
        <taxon>Sordariomycetidae</taxon>
        <taxon>Diaporthales</taxon>
        <taxon>Gnomoniaceae</taxon>
        <taxon>Gnomoniopsis</taxon>
    </lineage>
</organism>
<dbReference type="InterPro" id="IPR052523">
    <property type="entry name" value="Trichothecene_AcTrans"/>
</dbReference>
<dbReference type="AlphaFoldDB" id="A0A9W8Z756"/>
<protein>
    <recommendedName>
        <fullName evidence="1">N-acetyltransferase domain-containing protein</fullName>
    </recommendedName>
</protein>
<dbReference type="InterPro" id="IPR000182">
    <property type="entry name" value="GNAT_dom"/>
</dbReference>